<dbReference type="EMBL" id="HBHW01014725">
    <property type="protein sequence ID" value="CAE0043426.1"/>
    <property type="molecule type" value="Transcribed_RNA"/>
</dbReference>
<organism evidence="1">
    <name type="scientific">Rhodosorus marinus</name>
    <dbReference type="NCBI Taxonomy" id="101924"/>
    <lineage>
        <taxon>Eukaryota</taxon>
        <taxon>Rhodophyta</taxon>
        <taxon>Stylonematophyceae</taxon>
        <taxon>Stylonematales</taxon>
        <taxon>Stylonemataceae</taxon>
        <taxon>Rhodosorus</taxon>
    </lineage>
</organism>
<dbReference type="GO" id="GO:0005815">
    <property type="term" value="C:microtubule organizing center"/>
    <property type="evidence" value="ECO:0007669"/>
    <property type="project" value="TreeGrafter"/>
</dbReference>
<dbReference type="UniPathway" id="UPA00988"/>
<dbReference type="InterPro" id="IPR015943">
    <property type="entry name" value="WD40/YVTN_repeat-like_dom_sf"/>
</dbReference>
<proteinExistence type="predicted"/>
<dbReference type="SUPFAM" id="SSF50978">
    <property type="entry name" value="WD40 repeat-like"/>
    <property type="match status" value="1"/>
</dbReference>
<evidence type="ECO:0000313" key="1">
    <source>
        <dbReference type="EMBL" id="CAE0043426.1"/>
    </source>
</evidence>
<dbReference type="InterPro" id="IPR052778">
    <property type="entry name" value="Centrosome-WD_assoc"/>
</dbReference>
<dbReference type="Gene3D" id="2.130.10.10">
    <property type="entry name" value="YVTN repeat-like/Quinoprotein amine dehydrogenase"/>
    <property type="match status" value="3"/>
</dbReference>
<dbReference type="PANTHER" id="PTHR16220:SF0">
    <property type="entry name" value="WD REPEAT-CONTAINING PROTEIN WRAP73"/>
    <property type="match status" value="1"/>
</dbReference>
<dbReference type="PANTHER" id="PTHR16220">
    <property type="entry name" value="WD REPEAT PROTEIN 8-RELATED"/>
    <property type="match status" value="1"/>
</dbReference>
<gene>
    <name evidence="1" type="ORF">RMAR00112_LOCUS11399</name>
</gene>
<protein>
    <recommendedName>
        <fullName evidence="2">Anaphase-promoting complex subunit 4 WD40 domain-containing protein</fullName>
    </recommendedName>
</protein>
<name>A0A7S3ECN5_9RHOD</name>
<dbReference type="GO" id="GO:1990811">
    <property type="term" value="C:MWP complex"/>
    <property type="evidence" value="ECO:0007669"/>
    <property type="project" value="TreeGrafter"/>
</dbReference>
<sequence>MEFSDTIDSTCQAKMSSNGELVAGMEGQLLVIRNTQTAEDVQAFQIELPVRELKWSPDSELVMCINVKSMTIDVRSVSDPEWKCTISEGYNHICDAVWGPDSRCIVSISKADLRGTVWSLVSMDAICEIPCPRHGAKGISFRSDGSYAAVASRKSGRDLVTIYDTVSWKGTASFDPLTKDLAGLSWSPDGHCLAVWDSRMEYFLGLFTANGILLNRYTAYRNALGVVAVEWSALGEMIAVASCDGFVRILATATWRVLCEFEHTEKVVNTVTFKEAFIYVDEGDPRIGYNASDGVNVIALRDEQNKNKRTSTVVREITKLEWNSKGTYMACVDSTYPNVVQIWDIRGRQQAAVIVQRSPIADLKWDVSGDRLGLCTANSYLYSWRPEGASCISLPLDDFSCRRLDFSWNGDCIMLQDRNMYTLGYDITASG</sequence>
<accession>A0A7S3ECN5</accession>
<dbReference type="InterPro" id="IPR036322">
    <property type="entry name" value="WD40_repeat_dom_sf"/>
</dbReference>
<dbReference type="AlphaFoldDB" id="A0A7S3ECN5"/>
<reference evidence="1" key="1">
    <citation type="submission" date="2021-01" db="EMBL/GenBank/DDBJ databases">
        <authorList>
            <person name="Corre E."/>
            <person name="Pelletier E."/>
            <person name="Niang G."/>
            <person name="Scheremetjew M."/>
            <person name="Finn R."/>
            <person name="Kale V."/>
            <person name="Holt S."/>
            <person name="Cochrane G."/>
            <person name="Meng A."/>
            <person name="Brown T."/>
            <person name="Cohen L."/>
        </authorList>
    </citation>
    <scope>NUCLEOTIDE SEQUENCE</scope>
    <source>
        <strain evidence="1">CCMP 769</strain>
    </source>
</reference>
<evidence type="ECO:0008006" key="2">
    <source>
        <dbReference type="Google" id="ProtNLM"/>
    </source>
</evidence>